<name>A0A840EAJ4_9BACT</name>
<reference evidence="1 2" key="1">
    <citation type="submission" date="2020-08" db="EMBL/GenBank/DDBJ databases">
        <title>Genomic Encyclopedia of Type Strains, Phase IV (KMG-IV): sequencing the most valuable type-strain genomes for metagenomic binning, comparative biology and taxonomic classification.</title>
        <authorList>
            <person name="Goeker M."/>
        </authorList>
    </citation>
    <scope>NUCLEOTIDE SEQUENCE [LARGE SCALE GENOMIC DNA]</scope>
    <source>
        <strain evidence="1 2">DSM 105137</strain>
    </source>
</reference>
<dbReference type="RefSeq" id="WP_183496684.1">
    <property type="nucleotide sequence ID" value="NZ_JACIFF010000008.1"/>
</dbReference>
<organism evidence="1 2">
    <name type="scientific">Neolewinella aquimaris</name>
    <dbReference type="NCBI Taxonomy" id="1835722"/>
    <lineage>
        <taxon>Bacteria</taxon>
        <taxon>Pseudomonadati</taxon>
        <taxon>Bacteroidota</taxon>
        <taxon>Saprospiria</taxon>
        <taxon>Saprospirales</taxon>
        <taxon>Lewinellaceae</taxon>
        <taxon>Neolewinella</taxon>
    </lineage>
</organism>
<accession>A0A840EAJ4</accession>
<evidence type="ECO:0000313" key="1">
    <source>
        <dbReference type="EMBL" id="MBB4080447.1"/>
    </source>
</evidence>
<keyword evidence="2" id="KW-1185">Reference proteome</keyword>
<dbReference type="EMBL" id="JACIFF010000008">
    <property type="protein sequence ID" value="MBB4080447.1"/>
    <property type="molecule type" value="Genomic_DNA"/>
</dbReference>
<dbReference type="AlphaFoldDB" id="A0A840EAJ4"/>
<protein>
    <submittedName>
        <fullName evidence="1">Uncharacterized protein</fullName>
    </submittedName>
</protein>
<comment type="caution">
    <text evidence="1">The sequence shown here is derived from an EMBL/GenBank/DDBJ whole genome shotgun (WGS) entry which is preliminary data.</text>
</comment>
<evidence type="ECO:0000313" key="2">
    <source>
        <dbReference type="Proteomes" id="UP000576209"/>
    </source>
</evidence>
<proteinExistence type="predicted"/>
<sequence>MKTPSTNEKENTELYESIVERLGSTDLDSGLLKESSKLIAQAYGNGIKWDDVFPYGIKRPDGITARGRVSIDEFTKVKDLLSNRLLRRLDIFPIGIRWPDYLDVHAHFSKGRAPRIG</sequence>
<gene>
    <name evidence="1" type="ORF">GGR28_003081</name>
</gene>
<dbReference type="Proteomes" id="UP000576209">
    <property type="component" value="Unassembled WGS sequence"/>
</dbReference>